<dbReference type="FunFam" id="1.10.1900.20:FF:000001">
    <property type="entry name" value="50S ribosomal protein L20"/>
    <property type="match status" value="1"/>
</dbReference>
<keyword evidence="2 7" id="KW-0699">rRNA-binding</keyword>
<comment type="caution">
    <text evidence="9">The sequence shown here is derived from an EMBL/GenBank/DDBJ whole genome shotgun (WGS) entry which is preliminary data.</text>
</comment>
<evidence type="ECO:0000256" key="1">
    <source>
        <dbReference type="ARBA" id="ARBA00007698"/>
    </source>
</evidence>
<keyword evidence="5 7" id="KW-0687">Ribonucleoprotein</keyword>
<evidence type="ECO:0000256" key="3">
    <source>
        <dbReference type="ARBA" id="ARBA00022884"/>
    </source>
</evidence>
<dbReference type="GO" id="GO:0019843">
    <property type="term" value="F:rRNA binding"/>
    <property type="evidence" value="ECO:0007669"/>
    <property type="project" value="UniProtKB-UniRule"/>
</dbReference>
<dbReference type="SUPFAM" id="SSF74731">
    <property type="entry name" value="Ribosomal protein L20"/>
    <property type="match status" value="1"/>
</dbReference>
<name>A0A316E563_9FLAO</name>
<dbReference type="Proteomes" id="UP000245667">
    <property type="component" value="Unassembled WGS sequence"/>
</dbReference>
<evidence type="ECO:0000256" key="4">
    <source>
        <dbReference type="ARBA" id="ARBA00022980"/>
    </source>
</evidence>
<gene>
    <name evidence="7" type="primary">rplT</name>
    <name evidence="9" type="ORF">LX92_00872</name>
</gene>
<dbReference type="HAMAP" id="MF_00382">
    <property type="entry name" value="Ribosomal_bL20"/>
    <property type="match status" value="1"/>
</dbReference>
<accession>A0A316E563</accession>
<evidence type="ECO:0000313" key="10">
    <source>
        <dbReference type="Proteomes" id="UP000245667"/>
    </source>
</evidence>
<proteinExistence type="inferred from homology"/>
<dbReference type="AlphaFoldDB" id="A0A316E563"/>
<dbReference type="GO" id="GO:0005840">
    <property type="term" value="C:ribosome"/>
    <property type="evidence" value="ECO:0007669"/>
    <property type="project" value="UniProtKB-KW"/>
</dbReference>
<dbReference type="NCBIfam" id="TIGR01032">
    <property type="entry name" value="rplT_bact"/>
    <property type="match status" value="1"/>
</dbReference>
<dbReference type="GO" id="GO:0003735">
    <property type="term" value="F:structural constituent of ribosome"/>
    <property type="evidence" value="ECO:0007669"/>
    <property type="project" value="InterPro"/>
</dbReference>
<dbReference type="PROSITE" id="PS00937">
    <property type="entry name" value="RIBOSOMAL_L20"/>
    <property type="match status" value="1"/>
</dbReference>
<keyword evidence="4 7" id="KW-0689">Ribosomal protein</keyword>
<dbReference type="EMBL" id="QGGQ01000002">
    <property type="protein sequence ID" value="PWK24509.1"/>
    <property type="molecule type" value="Genomic_DNA"/>
</dbReference>
<dbReference type="InterPro" id="IPR005813">
    <property type="entry name" value="Ribosomal_bL20"/>
</dbReference>
<evidence type="ECO:0000256" key="6">
    <source>
        <dbReference type="ARBA" id="ARBA00035172"/>
    </source>
</evidence>
<dbReference type="InterPro" id="IPR035566">
    <property type="entry name" value="Ribosomal_protein_bL20_C"/>
</dbReference>
<evidence type="ECO:0000256" key="8">
    <source>
        <dbReference type="RuleBase" id="RU000560"/>
    </source>
</evidence>
<dbReference type="GO" id="GO:1990904">
    <property type="term" value="C:ribonucleoprotein complex"/>
    <property type="evidence" value="ECO:0007669"/>
    <property type="project" value="UniProtKB-KW"/>
</dbReference>
<dbReference type="GO" id="GO:0006412">
    <property type="term" value="P:translation"/>
    <property type="evidence" value="ECO:0007669"/>
    <property type="project" value="InterPro"/>
</dbReference>
<evidence type="ECO:0000256" key="5">
    <source>
        <dbReference type="ARBA" id="ARBA00023274"/>
    </source>
</evidence>
<dbReference type="CDD" id="cd07026">
    <property type="entry name" value="Ribosomal_L20"/>
    <property type="match status" value="1"/>
</dbReference>
<comment type="function">
    <text evidence="7 8">Binds directly to 23S ribosomal RNA and is necessary for the in vitro assembly process of the 50S ribosomal subunit. It is not involved in the protein synthesizing functions of that subunit.</text>
</comment>
<organism evidence="9 10">
    <name type="scientific">Maribacter polysiphoniae</name>
    <dbReference type="NCBI Taxonomy" id="429344"/>
    <lineage>
        <taxon>Bacteria</taxon>
        <taxon>Pseudomonadati</taxon>
        <taxon>Bacteroidota</taxon>
        <taxon>Flavobacteriia</taxon>
        <taxon>Flavobacteriales</taxon>
        <taxon>Flavobacteriaceae</taxon>
        <taxon>Maribacter</taxon>
    </lineage>
</organism>
<dbReference type="PANTHER" id="PTHR10986">
    <property type="entry name" value="39S RIBOSOMAL PROTEIN L20"/>
    <property type="match status" value="1"/>
</dbReference>
<dbReference type="InterPro" id="IPR049946">
    <property type="entry name" value="RIBOSOMAL_L20_CS"/>
</dbReference>
<sequence>MAIIARLLQKTIKIMPRSVNAVASRARRKKVMKQAKGYFGRRKNVWTVAKNAVEKAMLYAYRDRRNKKRTFRALWITRINAGARLHGMSYSQFMGKVKANNIELNRKVLADLAMNHPDAFKAIVDKVK</sequence>
<dbReference type="Gene3D" id="6.10.160.10">
    <property type="match status" value="1"/>
</dbReference>
<dbReference type="Pfam" id="PF00453">
    <property type="entry name" value="Ribosomal_L20"/>
    <property type="match status" value="1"/>
</dbReference>
<keyword evidence="3 7" id="KW-0694">RNA-binding</keyword>
<reference evidence="9 10" key="1">
    <citation type="submission" date="2018-05" db="EMBL/GenBank/DDBJ databases">
        <title>Genomic Encyclopedia of Archaeal and Bacterial Type Strains, Phase II (KMG-II): from individual species to whole genera.</title>
        <authorList>
            <person name="Goeker M."/>
        </authorList>
    </citation>
    <scope>NUCLEOTIDE SEQUENCE [LARGE SCALE GENOMIC DNA]</scope>
    <source>
        <strain evidence="9 10">DSM 23514</strain>
    </source>
</reference>
<evidence type="ECO:0000313" key="9">
    <source>
        <dbReference type="EMBL" id="PWK24509.1"/>
    </source>
</evidence>
<protein>
    <recommendedName>
        <fullName evidence="6 7">Large ribosomal subunit protein bL20</fullName>
    </recommendedName>
</protein>
<dbReference type="GO" id="GO:0000027">
    <property type="term" value="P:ribosomal large subunit assembly"/>
    <property type="evidence" value="ECO:0007669"/>
    <property type="project" value="UniProtKB-UniRule"/>
</dbReference>
<dbReference type="PRINTS" id="PR00062">
    <property type="entry name" value="RIBOSOMALL20"/>
</dbReference>
<evidence type="ECO:0000256" key="7">
    <source>
        <dbReference type="HAMAP-Rule" id="MF_00382"/>
    </source>
</evidence>
<evidence type="ECO:0000256" key="2">
    <source>
        <dbReference type="ARBA" id="ARBA00022730"/>
    </source>
</evidence>
<comment type="similarity">
    <text evidence="1 7 8">Belongs to the bacterial ribosomal protein bL20 family.</text>
</comment>
<dbReference type="Gene3D" id="1.10.1900.20">
    <property type="entry name" value="Ribosomal protein L20"/>
    <property type="match status" value="1"/>
</dbReference>